<dbReference type="Proteomes" id="UP000319852">
    <property type="component" value="Chromosome"/>
</dbReference>
<organism evidence="1 2">
    <name type="scientific">Adhaeretor mobilis</name>
    <dbReference type="NCBI Taxonomy" id="1930276"/>
    <lineage>
        <taxon>Bacteria</taxon>
        <taxon>Pseudomonadati</taxon>
        <taxon>Planctomycetota</taxon>
        <taxon>Planctomycetia</taxon>
        <taxon>Pirellulales</taxon>
        <taxon>Lacipirellulaceae</taxon>
        <taxon>Adhaeretor</taxon>
    </lineage>
</organism>
<protein>
    <submittedName>
        <fullName evidence="1">Uncharacterized protein</fullName>
    </submittedName>
</protein>
<proteinExistence type="predicted"/>
<accession>A0A517MTY0</accession>
<dbReference type="AlphaFoldDB" id="A0A517MTY0"/>
<name>A0A517MTY0_9BACT</name>
<evidence type="ECO:0000313" key="1">
    <source>
        <dbReference type="EMBL" id="QDS98339.1"/>
    </source>
</evidence>
<sequence length="63" mass="6878">MTVGAMDSLWTSEVLTLRDGPCEPALAISNPVKQVVTLTPPTTDSLLSLSKLRFYCASLRILR</sequence>
<keyword evidence="2" id="KW-1185">Reference proteome</keyword>
<gene>
    <name evidence="1" type="ORF">HG15A2_16120</name>
</gene>
<dbReference type="KEGG" id="amob:HG15A2_16120"/>
<dbReference type="EMBL" id="CP036263">
    <property type="protein sequence ID" value="QDS98339.1"/>
    <property type="molecule type" value="Genomic_DNA"/>
</dbReference>
<reference evidence="1 2" key="1">
    <citation type="submission" date="2019-02" db="EMBL/GenBank/DDBJ databases">
        <title>Deep-cultivation of Planctomycetes and their phenomic and genomic characterization uncovers novel biology.</title>
        <authorList>
            <person name="Wiegand S."/>
            <person name="Jogler M."/>
            <person name="Boedeker C."/>
            <person name="Pinto D."/>
            <person name="Vollmers J."/>
            <person name="Rivas-Marin E."/>
            <person name="Kohn T."/>
            <person name="Peeters S.H."/>
            <person name="Heuer A."/>
            <person name="Rast P."/>
            <person name="Oberbeckmann S."/>
            <person name="Bunk B."/>
            <person name="Jeske O."/>
            <person name="Meyerdierks A."/>
            <person name="Storesund J.E."/>
            <person name="Kallscheuer N."/>
            <person name="Luecker S."/>
            <person name="Lage O.M."/>
            <person name="Pohl T."/>
            <person name="Merkel B.J."/>
            <person name="Hornburger P."/>
            <person name="Mueller R.-W."/>
            <person name="Bruemmer F."/>
            <person name="Labrenz M."/>
            <person name="Spormann A.M."/>
            <person name="Op den Camp H."/>
            <person name="Overmann J."/>
            <person name="Amann R."/>
            <person name="Jetten M.S.M."/>
            <person name="Mascher T."/>
            <person name="Medema M.H."/>
            <person name="Devos D.P."/>
            <person name="Kaster A.-K."/>
            <person name="Ovreas L."/>
            <person name="Rohde M."/>
            <person name="Galperin M.Y."/>
            <person name="Jogler C."/>
        </authorList>
    </citation>
    <scope>NUCLEOTIDE SEQUENCE [LARGE SCALE GENOMIC DNA]</scope>
    <source>
        <strain evidence="1 2">HG15A2</strain>
    </source>
</reference>
<evidence type="ECO:0000313" key="2">
    <source>
        <dbReference type="Proteomes" id="UP000319852"/>
    </source>
</evidence>